<dbReference type="EMBL" id="SISF01000029">
    <property type="protein sequence ID" value="TBN12858.1"/>
    <property type="molecule type" value="Genomic_DNA"/>
</dbReference>
<dbReference type="InterPro" id="IPR000522">
    <property type="entry name" value="ABC_transptr_permease_BtuC"/>
</dbReference>
<protein>
    <submittedName>
        <fullName evidence="9">Iron-enterobactin ABC transporter permease</fullName>
    </submittedName>
</protein>
<feature type="transmembrane region" description="Helical" evidence="8">
    <location>
        <begin position="62"/>
        <end position="79"/>
    </location>
</feature>
<comment type="subcellular location">
    <subcellularLocation>
        <location evidence="1">Cell membrane</location>
        <topology evidence="1">Multi-pass membrane protein</topology>
    </subcellularLocation>
</comment>
<evidence type="ECO:0000256" key="6">
    <source>
        <dbReference type="ARBA" id="ARBA00022989"/>
    </source>
</evidence>
<feature type="transmembrane region" description="Helical" evidence="8">
    <location>
        <begin position="306"/>
        <end position="323"/>
    </location>
</feature>
<sequence>MVLDRKILAVTLILLGLCCVVALLTLSTGRMAFSPLQVLDVLTGGGPTRARLVILEWRLPRAAAALVIGALLGLGGAVFQSISRNPLGSPDIVGFDAGAFTGALIAISCGMAGWIGLALSSVAGGLLAGAAVYVLAWRRGVSGFQLIVIGIALGAMLTALNQWMLLRLPLGQAVAAGAWAMGSLARVTAEQAIAATFAAAPLMIVAFILSRRMRITEMGDERAQSLGIRVELLRLALAIVAILVTAVSVSIAGPIPFIALAAPQIARAMTRSAGTTLSASAATGAFLLISADFLAQRIIAPEQIPVGLATLSLGGGYFLWLLLKEARR</sequence>
<dbReference type="Pfam" id="PF01032">
    <property type="entry name" value="FecCD"/>
    <property type="match status" value="1"/>
</dbReference>
<proteinExistence type="inferred from homology"/>
<organism evidence="9 10">
    <name type="scientific">Agrobacterium cavarae</name>
    <dbReference type="NCBI Taxonomy" id="2528239"/>
    <lineage>
        <taxon>Bacteria</taxon>
        <taxon>Pseudomonadati</taxon>
        <taxon>Pseudomonadota</taxon>
        <taxon>Alphaproteobacteria</taxon>
        <taxon>Hyphomicrobiales</taxon>
        <taxon>Rhizobiaceae</taxon>
        <taxon>Rhizobium/Agrobacterium group</taxon>
        <taxon>Agrobacterium</taxon>
    </lineage>
</organism>
<dbReference type="Gene3D" id="1.10.3470.10">
    <property type="entry name" value="ABC transporter involved in vitamin B12 uptake, BtuC"/>
    <property type="match status" value="1"/>
</dbReference>
<accession>A0ABY1Y8P8</accession>
<evidence type="ECO:0000313" key="10">
    <source>
        <dbReference type="Proteomes" id="UP000294239"/>
    </source>
</evidence>
<keyword evidence="10" id="KW-1185">Reference proteome</keyword>
<feature type="transmembrane region" description="Helical" evidence="8">
    <location>
        <begin position="91"/>
        <end position="108"/>
    </location>
</feature>
<dbReference type="PANTHER" id="PTHR30472">
    <property type="entry name" value="FERRIC ENTEROBACTIN TRANSPORT SYSTEM PERMEASE PROTEIN"/>
    <property type="match status" value="1"/>
</dbReference>
<evidence type="ECO:0000256" key="8">
    <source>
        <dbReference type="SAM" id="Phobius"/>
    </source>
</evidence>
<evidence type="ECO:0000256" key="3">
    <source>
        <dbReference type="ARBA" id="ARBA00022448"/>
    </source>
</evidence>
<dbReference type="InterPro" id="IPR037294">
    <property type="entry name" value="ABC_BtuC-like"/>
</dbReference>
<feature type="transmembrane region" description="Helical" evidence="8">
    <location>
        <begin position="232"/>
        <end position="261"/>
    </location>
</feature>
<evidence type="ECO:0000313" key="9">
    <source>
        <dbReference type="EMBL" id="TBN12858.1"/>
    </source>
</evidence>
<dbReference type="Proteomes" id="UP000294239">
    <property type="component" value="Unassembled WGS sequence"/>
</dbReference>
<keyword evidence="5 8" id="KW-0812">Transmembrane</keyword>
<keyword evidence="7 8" id="KW-0472">Membrane</keyword>
<comment type="caution">
    <text evidence="9">The sequence shown here is derived from an EMBL/GenBank/DDBJ whole genome shotgun (WGS) entry which is preliminary data.</text>
</comment>
<name>A0ABY1Y8P8_9HYPH</name>
<feature type="transmembrane region" description="Helical" evidence="8">
    <location>
        <begin position="114"/>
        <end position="136"/>
    </location>
</feature>
<feature type="transmembrane region" description="Helical" evidence="8">
    <location>
        <begin position="143"/>
        <end position="164"/>
    </location>
</feature>
<gene>
    <name evidence="9" type="ORF">EYC79_10430</name>
</gene>
<dbReference type="CDD" id="cd06550">
    <property type="entry name" value="TM_ABC_iron-siderophores_like"/>
    <property type="match status" value="1"/>
</dbReference>
<evidence type="ECO:0000256" key="2">
    <source>
        <dbReference type="ARBA" id="ARBA00007935"/>
    </source>
</evidence>
<dbReference type="SUPFAM" id="SSF81345">
    <property type="entry name" value="ABC transporter involved in vitamin B12 uptake, BtuC"/>
    <property type="match status" value="1"/>
</dbReference>
<dbReference type="PANTHER" id="PTHR30472:SF24">
    <property type="entry name" value="FERRIC ENTEROBACTIN TRANSPORT SYSTEM PERMEASE PROTEIN FEPG"/>
    <property type="match status" value="1"/>
</dbReference>
<keyword evidence="3" id="KW-0813">Transport</keyword>
<feature type="transmembrane region" description="Helical" evidence="8">
    <location>
        <begin position="192"/>
        <end position="211"/>
    </location>
</feature>
<reference evidence="9 10" key="1">
    <citation type="submission" date="2019-02" db="EMBL/GenBank/DDBJ databases">
        <title>Current taxonomic status of genus Agrobacterium and description of Agrobacterium cavarae sp. nov. isolated from maize roots.</title>
        <authorList>
            <person name="Flores-Felix J.D."/>
            <person name="Menendez E."/>
            <person name="Ramirez-Bahena M.H."/>
            <person name="Garcia-Fraile P."/>
            <person name="Velazquez E."/>
        </authorList>
    </citation>
    <scope>NUCLEOTIDE SEQUENCE [LARGE SCALE GENOMIC DNA]</scope>
    <source>
        <strain evidence="9 10">RZME10</strain>
    </source>
</reference>
<evidence type="ECO:0000256" key="7">
    <source>
        <dbReference type="ARBA" id="ARBA00023136"/>
    </source>
</evidence>
<evidence type="ECO:0000256" key="5">
    <source>
        <dbReference type="ARBA" id="ARBA00022692"/>
    </source>
</evidence>
<evidence type="ECO:0000256" key="4">
    <source>
        <dbReference type="ARBA" id="ARBA00022475"/>
    </source>
</evidence>
<comment type="similarity">
    <text evidence="2">Belongs to the binding-protein-dependent transport system permease family. FecCD subfamily.</text>
</comment>
<keyword evidence="6 8" id="KW-1133">Transmembrane helix</keyword>
<evidence type="ECO:0000256" key="1">
    <source>
        <dbReference type="ARBA" id="ARBA00004651"/>
    </source>
</evidence>
<keyword evidence="4" id="KW-1003">Cell membrane</keyword>